<dbReference type="Proteomes" id="UP000189353">
    <property type="component" value="Unassembled WGS sequence"/>
</dbReference>
<feature type="chain" id="PRO_5013183367" evidence="1">
    <location>
        <begin position="22"/>
        <end position="198"/>
    </location>
</feature>
<dbReference type="AlphaFoldDB" id="A0A1V3L4S5"/>
<evidence type="ECO:0000313" key="3">
    <source>
        <dbReference type="Proteomes" id="UP000189353"/>
    </source>
</evidence>
<feature type="signal peptide" evidence="1">
    <location>
        <begin position="1"/>
        <end position="21"/>
    </location>
</feature>
<protein>
    <submittedName>
        <fullName evidence="2">Uncharacterized protein</fullName>
    </submittedName>
</protein>
<evidence type="ECO:0000256" key="1">
    <source>
        <dbReference type="SAM" id="SignalP"/>
    </source>
</evidence>
<dbReference type="EMBL" id="MLAI01000025">
    <property type="protein sequence ID" value="OOF84947.1"/>
    <property type="molecule type" value="Genomic_DNA"/>
</dbReference>
<accession>A0A1V3L4S5</accession>
<keyword evidence="1" id="KW-0732">Signal</keyword>
<evidence type="ECO:0000313" key="2">
    <source>
        <dbReference type="EMBL" id="OOF84947.1"/>
    </source>
</evidence>
<gene>
    <name evidence="2" type="ORF">BKG88_09305</name>
</gene>
<proteinExistence type="predicted"/>
<sequence>MKKTFSLIILLYFSFVSLASAIEFENLSFSNDSIHIQVPKSWYRLTRSDLNKASNITKEMLKDQELLSVLNKHYISMRSSQYNMKARFRLQEGELHNRRNDILKMTFSEKFKKDFINLIEGNIPFPTYDWHFQKVNYPSIGIYISYSMMMRNEEWVSELYEFPDDKGKRAILLELSYKKSEEKTVKPILDKIISSLRF</sequence>
<name>A0A1V3L4S5_9PAST</name>
<organism evidence="2 3">
    <name type="scientific">Rodentibacter ratti</name>
    <dbReference type="NCBI Taxonomy" id="1906745"/>
    <lineage>
        <taxon>Bacteria</taxon>
        <taxon>Pseudomonadati</taxon>
        <taxon>Pseudomonadota</taxon>
        <taxon>Gammaproteobacteria</taxon>
        <taxon>Pasteurellales</taxon>
        <taxon>Pasteurellaceae</taxon>
        <taxon>Rodentibacter</taxon>
    </lineage>
</organism>
<comment type="caution">
    <text evidence="2">The sequence shown here is derived from an EMBL/GenBank/DDBJ whole genome shotgun (WGS) entry which is preliminary data.</text>
</comment>
<reference evidence="2 3" key="1">
    <citation type="submission" date="2016-10" db="EMBL/GenBank/DDBJ databases">
        <title>Rodentibacter gen. nov. and new species.</title>
        <authorList>
            <person name="Christensen H."/>
        </authorList>
    </citation>
    <scope>NUCLEOTIDE SEQUENCE [LARGE SCALE GENOMIC DNA]</scope>
    <source>
        <strain evidence="2 3">Ppn158</strain>
    </source>
</reference>
<dbReference type="RefSeq" id="WP_077553505.1">
    <property type="nucleotide sequence ID" value="NZ_MLAI01000025.1"/>
</dbReference>